<gene>
    <name evidence="2" type="ORF">PXX05_12180</name>
</gene>
<dbReference type="RefSeq" id="WP_275088466.1">
    <property type="nucleotide sequence ID" value="NZ_CP119078.1"/>
</dbReference>
<accession>A0ABY8APL4</accession>
<dbReference type="EMBL" id="CP119078">
    <property type="protein sequence ID" value="WED42650.1"/>
    <property type="molecule type" value="Genomic_DNA"/>
</dbReference>
<feature type="region of interest" description="Disordered" evidence="1">
    <location>
        <begin position="101"/>
        <end position="130"/>
    </location>
</feature>
<proteinExistence type="predicted"/>
<protein>
    <submittedName>
        <fullName evidence="2">Uncharacterized protein</fullName>
    </submittedName>
</protein>
<sequence>MLRTRVYSPSSVIFKSEIDETEHLKEGEWLLRESASVPGLLTAICLLPLEVQVATGKLIQGQRFGYVTDKGWSLMTEKDPEKLKKLIGKEVEAVSRKDGSLLEGKNFDGGGQGKSQGHHGSSSHHSEFTTPNPLISKYKFTLCL</sequence>
<dbReference type="Proteomes" id="UP001222087">
    <property type="component" value="Chromosome"/>
</dbReference>
<evidence type="ECO:0000313" key="2">
    <source>
        <dbReference type="EMBL" id="WED42650.1"/>
    </source>
</evidence>
<organism evidence="2 3">
    <name type="scientific">Legionella cardiaca</name>
    <dbReference type="NCBI Taxonomy" id="1071983"/>
    <lineage>
        <taxon>Bacteria</taxon>
        <taxon>Pseudomonadati</taxon>
        <taxon>Pseudomonadota</taxon>
        <taxon>Gammaproteobacteria</taxon>
        <taxon>Legionellales</taxon>
        <taxon>Legionellaceae</taxon>
        <taxon>Legionella</taxon>
    </lineage>
</organism>
<name>A0ABY8APL4_9GAMM</name>
<keyword evidence="3" id="KW-1185">Reference proteome</keyword>
<evidence type="ECO:0000256" key="1">
    <source>
        <dbReference type="SAM" id="MobiDB-lite"/>
    </source>
</evidence>
<reference evidence="2 3" key="1">
    <citation type="submission" date="2023-02" db="EMBL/GenBank/DDBJ databases">
        <title>Genome Sequence of L. cardiaca H63T.</title>
        <authorList>
            <person name="Lopez A.E."/>
            <person name="Cianciotto N.P."/>
        </authorList>
    </citation>
    <scope>NUCLEOTIDE SEQUENCE [LARGE SCALE GENOMIC DNA]</scope>
    <source>
        <strain evidence="2 3">H63</strain>
    </source>
</reference>
<evidence type="ECO:0000313" key="3">
    <source>
        <dbReference type="Proteomes" id="UP001222087"/>
    </source>
</evidence>